<accession>A0A4R3T638</accession>
<dbReference type="InterPro" id="IPR041896">
    <property type="entry name" value="ArdA_dom2"/>
</dbReference>
<dbReference type="RefSeq" id="WP_119957633.1">
    <property type="nucleotide sequence ID" value="NZ_JAJBLY010000023.1"/>
</dbReference>
<proteinExistence type="predicted"/>
<comment type="caution">
    <text evidence="1">The sequence shown here is derived from an EMBL/GenBank/DDBJ whole genome shotgun (WGS) entry which is preliminary data.</text>
</comment>
<dbReference type="Proteomes" id="UP000295773">
    <property type="component" value="Unassembled WGS sequence"/>
</dbReference>
<dbReference type="AlphaFoldDB" id="A0A4R3T638"/>
<keyword evidence="2" id="KW-1185">Reference proteome</keyword>
<evidence type="ECO:0000313" key="1">
    <source>
        <dbReference type="EMBL" id="TCU57128.1"/>
    </source>
</evidence>
<dbReference type="Gene3D" id="1.10.8.560">
    <property type="entry name" value="Antirestriction protein ArdA, domain 2"/>
    <property type="match status" value="1"/>
</dbReference>
<organism evidence="1 2">
    <name type="scientific">Longicatena caecimuris</name>
    <dbReference type="NCBI Taxonomy" id="1796635"/>
    <lineage>
        <taxon>Bacteria</taxon>
        <taxon>Bacillati</taxon>
        <taxon>Bacillota</taxon>
        <taxon>Erysipelotrichia</taxon>
        <taxon>Erysipelotrichales</taxon>
        <taxon>Erysipelotrichaceae</taxon>
        <taxon>Longicatena</taxon>
    </lineage>
</organism>
<dbReference type="Pfam" id="PF07275">
    <property type="entry name" value="ArdA"/>
    <property type="match status" value="1"/>
</dbReference>
<sequence>MEELRVLIEATIPKNGEFPSAWFDLPIDETEFEELLGVEADSEDYRIVEMELPFADDVSEATTVDTLNDLYRMYENLPAEIREELPAFMAYYSNLDELHNYRHDIIHYANCNSMTDVARHVLADDPAFHSLSEDCVRYFDFEAYGQSLDENGRFIETDHGIFEIPW</sequence>
<protein>
    <submittedName>
        <fullName evidence="1">Antirestriction protein ArdA</fullName>
    </submittedName>
</protein>
<dbReference type="Gene3D" id="1.10.10.1190">
    <property type="entry name" value="Antirestriction protein ArdA, domain 3"/>
    <property type="match status" value="1"/>
</dbReference>
<dbReference type="EMBL" id="SMBP01000019">
    <property type="protein sequence ID" value="TCU57128.1"/>
    <property type="molecule type" value="Genomic_DNA"/>
</dbReference>
<dbReference type="InterPro" id="IPR009899">
    <property type="entry name" value="ArdA"/>
</dbReference>
<dbReference type="InterPro" id="IPR041893">
    <property type="entry name" value="ArdA_dom3"/>
</dbReference>
<gene>
    <name evidence="1" type="ORF">EDD61_11929</name>
</gene>
<reference evidence="1 2" key="1">
    <citation type="submission" date="2019-03" db="EMBL/GenBank/DDBJ databases">
        <title>Genomic Encyclopedia of Type Strains, Phase IV (KMG-IV): sequencing the most valuable type-strain genomes for metagenomic binning, comparative biology and taxonomic classification.</title>
        <authorList>
            <person name="Goeker M."/>
        </authorList>
    </citation>
    <scope>NUCLEOTIDE SEQUENCE [LARGE SCALE GENOMIC DNA]</scope>
    <source>
        <strain evidence="1 2">DSM 29481</strain>
    </source>
</reference>
<name>A0A4R3T638_9FIRM</name>
<evidence type="ECO:0000313" key="2">
    <source>
        <dbReference type="Proteomes" id="UP000295773"/>
    </source>
</evidence>